<organism evidence="6 7">
    <name type="scientific">Plectus sambesii</name>
    <dbReference type="NCBI Taxonomy" id="2011161"/>
    <lineage>
        <taxon>Eukaryota</taxon>
        <taxon>Metazoa</taxon>
        <taxon>Ecdysozoa</taxon>
        <taxon>Nematoda</taxon>
        <taxon>Chromadorea</taxon>
        <taxon>Plectida</taxon>
        <taxon>Plectina</taxon>
        <taxon>Plectoidea</taxon>
        <taxon>Plectidae</taxon>
        <taxon>Plectus</taxon>
    </lineage>
</organism>
<evidence type="ECO:0000313" key="7">
    <source>
        <dbReference type="WBParaSite" id="PSAMB.scaffold12113size2947.g34637.t1"/>
    </source>
</evidence>
<dbReference type="CDD" id="cd00033">
    <property type="entry name" value="CCP"/>
    <property type="match status" value="2"/>
</dbReference>
<dbReference type="PANTHER" id="PTHR46130:SF3">
    <property type="entry name" value="CHROMOSOME UNDETERMINED SCAFFOLD_33, WHOLE GENOME SHOTGUN SEQUENCE"/>
    <property type="match status" value="1"/>
</dbReference>
<dbReference type="Gene3D" id="2.10.70.10">
    <property type="entry name" value="Complement Module, domain 1"/>
    <property type="match status" value="3"/>
</dbReference>
<dbReference type="GO" id="GO:0004222">
    <property type="term" value="F:metalloendopeptidase activity"/>
    <property type="evidence" value="ECO:0007669"/>
    <property type="project" value="TreeGrafter"/>
</dbReference>
<accession>A0A914USX2</accession>
<dbReference type="InterPro" id="IPR035976">
    <property type="entry name" value="Sushi/SCR/CCP_sf"/>
</dbReference>
<dbReference type="NCBIfam" id="TIGR02232">
    <property type="entry name" value="myxo_disulf_rpt"/>
    <property type="match status" value="1"/>
</dbReference>
<keyword evidence="3" id="KW-1015">Disulfide bond</keyword>
<dbReference type="GO" id="GO:0007166">
    <property type="term" value="P:cell surface receptor signaling pathway"/>
    <property type="evidence" value="ECO:0007669"/>
    <property type="project" value="TreeGrafter"/>
</dbReference>
<dbReference type="PROSITE" id="PS50923">
    <property type="entry name" value="SUSHI"/>
    <property type="match status" value="2"/>
</dbReference>
<keyword evidence="6" id="KW-1185">Reference proteome</keyword>
<dbReference type="Pfam" id="PF13948">
    <property type="entry name" value="DUF4215"/>
    <property type="match status" value="1"/>
</dbReference>
<dbReference type="GO" id="GO:0005615">
    <property type="term" value="C:extracellular space"/>
    <property type="evidence" value="ECO:0007669"/>
    <property type="project" value="TreeGrafter"/>
</dbReference>
<sequence>PDKCTLRLEPELPLPAVRLSVWIAWNAVSGVRSIKLFYADGTTESLMQVFAQCDKPYTAQLNATKNITQIEIRTNNPFVSIDAIQLLSPPEQSACSACHRITYQLHRYPTFDDKSFVTVHSRQFTDNAIQVNQKYEYRVSAVIGDVQGQLSPPLDFSWGQLFCGDGLVNGDEMCDDGNVADGDGCSSLCKIEARFQCLGEPSLCYIYAADGVCEDFERVESVQDCGFFTPEQFDDQWVKHAVARSPLLEIECPLNSLVGPPENNDCSLAPNNEPWETCTAAASIGEIEIIAYFDRPALATAVLVHIAPDGSNSLGSDPKFIHVELIDTDNQTHAVKGSQNVMLSCSASPITYPVVMDLSQPLWYTIGVRLTVNLPLSLAVSAVRLRSWRMLDPLAVARCASERLLFDPTTGQCSANRCDGESPAVAVCTPLTLNNGDVQCDGGMTSCTARCSAGYHLFAGNISASNAVVFCQYGRWSTSVRCEPIDCRPPKIAHATISCPQGTTHGKRCNFACISPAKMTGDDNEITCESNAIWSVPEAYCQLTCAVHDLSSRNAERTSLSCRTPLTNDGSALEHYPMGARCKLSCLPGHHVEDTVRNKQQVRLTCGNDGRWQGPKCVPVKCEQPKIVYFGLYNCTEGFNVGSKCRFNCPGWKESRISTCKPDGTWSLTRPCPLAQVTCPRPEASRDFIFDCPRRLSVGTFCKVSCNAKGYEPVIERVRTIDRGLQMQSLERVDRLSCTGRRTMEPAISEFACVKQCNTDFMGDGWCDFQNNRGFCGWDDGDCCASTVKGGKVRLMFPALCTSHLCQCIDPFAAEN</sequence>
<evidence type="ECO:0000256" key="1">
    <source>
        <dbReference type="ARBA" id="ARBA00022729"/>
    </source>
</evidence>
<protein>
    <submittedName>
        <fullName evidence="7">Sushi domain-containing protein</fullName>
    </submittedName>
</protein>
<keyword evidence="1" id="KW-0732">Signal</keyword>
<feature type="domain" description="Sushi" evidence="5">
    <location>
        <begin position="485"/>
        <end position="543"/>
    </location>
</feature>
<dbReference type="Pfam" id="PF00084">
    <property type="entry name" value="Sushi"/>
    <property type="match status" value="1"/>
</dbReference>
<evidence type="ECO:0000256" key="4">
    <source>
        <dbReference type="PROSITE-ProRule" id="PRU00302"/>
    </source>
</evidence>
<keyword evidence="4" id="KW-0768">Sushi</keyword>
<keyword evidence="2" id="KW-0677">Repeat</keyword>
<evidence type="ECO:0000313" key="6">
    <source>
        <dbReference type="Proteomes" id="UP000887566"/>
    </source>
</evidence>
<dbReference type="WBParaSite" id="PSAMB.scaffold12113size2947.g34637.t1">
    <property type="protein sequence ID" value="PSAMB.scaffold12113size2947.g34637.t1"/>
    <property type="gene ID" value="PSAMB.scaffold12113size2947.g34637"/>
</dbReference>
<dbReference type="AlphaFoldDB" id="A0A914USX2"/>
<dbReference type="GO" id="GO:0006508">
    <property type="term" value="P:proteolysis"/>
    <property type="evidence" value="ECO:0007669"/>
    <property type="project" value="TreeGrafter"/>
</dbReference>
<dbReference type="InterPro" id="IPR000436">
    <property type="entry name" value="Sushi_SCR_CCP_dom"/>
</dbReference>
<proteinExistence type="predicted"/>
<dbReference type="SUPFAM" id="SSF57535">
    <property type="entry name" value="Complement control module/SCR domain"/>
    <property type="match status" value="3"/>
</dbReference>
<name>A0A914USX2_9BILA</name>
<evidence type="ECO:0000256" key="3">
    <source>
        <dbReference type="ARBA" id="ARBA00023157"/>
    </source>
</evidence>
<dbReference type="Pfam" id="PF25900">
    <property type="entry name" value="PAPPA"/>
    <property type="match status" value="1"/>
</dbReference>
<feature type="domain" description="Sushi" evidence="5">
    <location>
        <begin position="560"/>
        <end position="619"/>
    </location>
</feature>
<reference evidence="7" key="1">
    <citation type="submission" date="2022-11" db="UniProtKB">
        <authorList>
            <consortium name="WormBaseParasite"/>
        </authorList>
    </citation>
    <scope>IDENTIFICATION</scope>
</reference>
<evidence type="ECO:0000259" key="5">
    <source>
        <dbReference type="PROSITE" id="PS50923"/>
    </source>
</evidence>
<evidence type="ECO:0000256" key="2">
    <source>
        <dbReference type="ARBA" id="ARBA00022737"/>
    </source>
</evidence>
<dbReference type="PANTHER" id="PTHR46130">
    <property type="entry name" value="LAMGL DOMAIN-CONTAINING PROTEIN"/>
    <property type="match status" value="1"/>
</dbReference>
<comment type="caution">
    <text evidence="4">Lacks conserved residue(s) required for the propagation of feature annotation.</text>
</comment>
<dbReference type="SMART" id="SM00032">
    <property type="entry name" value="CCP"/>
    <property type="match status" value="4"/>
</dbReference>
<dbReference type="InterPro" id="IPR043543">
    <property type="entry name" value="PAPPA/PAPPA2"/>
</dbReference>
<dbReference type="InterPro" id="IPR011936">
    <property type="entry name" value="Myxo_disulph_rpt"/>
</dbReference>
<dbReference type="InterPro" id="IPR058897">
    <property type="entry name" value="PAPPA_SD_C"/>
</dbReference>
<dbReference type="Proteomes" id="UP000887566">
    <property type="component" value="Unplaced"/>
</dbReference>